<name>A0A561R8Z5_9HYPH</name>
<dbReference type="PANTHER" id="PTHR43133">
    <property type="entry name" value="RNA POLYMERASE ECF-TYPE SIGMA FACTO"/>
    <property type="match status" value="1"/>
</dbReference>
<keyword evidence="2" id="KW-0805">Transcription regulation</keyword>
<reference evidence="7 8" key="1">
    <citation type="submission" date="2019-06" db="EMBL/GenBank/DDBJ databases">
        <title>Sorghum-associated microbial communities from plants grown in Nebraska, USA.</title>
        <authorList>
            <person name="Schachtman D."/>
        </authorList>
    </citation>
    <scope>NUCLEOTIDE SEQUENCE [LARGE SCALE GENOMIC DNA]</scope>
    <source>
        <strain evidence="7 8">1225</strain>
    </source>
</reference>
<evidence type="ECO:0000256" key="4">
    <source>
        <dbReference type="ARBA" id="ARBA00023163"/>
    </source>
</evidence>
<dbReference type="SUPFAM" id="SSF88659">
    <property type="entry name" value="Sigma3 and sigma4 domains of RNA polymerase sigma factors"/>
    <property type="match status" value="1"/>
</dbReference>
<dbReference type="Gene3D" id="1.10.10.10">
    <property type="entry name" value="Winged helix-like DNA-binding domain superfamily/Winged helix DNA-binding domain"/>
    <property type="match status" value="1"/>
</dbReference>
<dbReference type="PANTHER" id="PTHR43133:SF63">
    <property type="entry name" value="RNA POLYMERASE SIGMA FACTOR FECI-RELATED"/>
    <property type="match status" value="1"/>
</dbReference>
<feature type="domain" description="RNA polymerase sigma factor 70 region 4 type 2" evidence="6">
    <location>
        <begin position="110"/>
        <end position="162"/>
    </location>
</feature>
<dbReference type="Pfam" id="PF08281">
    <property type="entry name" value="Sigma70_r4_2"/>
    <property type="match status" value="1"/>
</dbReference>
<comment type="similarity">
    <text evidence="1">Belongs to the sigma-70 factor family. ECF subfamily.</text>
</comment>
<keyword evidence="8" id="KW-1185">Reference proteome</keyword>
<proteinExistence type="inferred from homology"/>
<protein>
    <submittedName>
        <fullName evidence="7">RNA polymerase sigma-70 factor (ECF subfamily)</fullName>
    </submittedName>
</protein>
<dbReference type="NCBIfam" id="TIGR02937">
    <property type="entry name" value="sigma70-ECF"/>
    <property type="match status" value="1"/>
</dbReference>
<dbReference type="GO" id="GO:0006352">
    <property type="term" value="P:DNA-templated transcription initiation"/>
    <property type="evidence" value="ECO:0007669"/>
    <property type="project" value="InterPro"/>
</dbReference>
<dbReference type="Gene3D" id="1.10.1740.10">
    <property type="match status" value="1"/>
</dbReference>
<dbReference type="AlphaFoldDB" id="A0A561R8Z5"/>
<dbReference type="InterPro" id="IPR014284">
    <property type="entry name" value="RNA_pol_sigma-70_dom"/>
</dbReference>
<dbReference type="SUPFAM" id="SSF88946">
    <property type="entry name" value="Sigma2 domain of RNA polymerase sigma factors"/>
    <property type="match status" value="1"/>
</dbReference>
<evidence type="ECO:0000259" key="5">
    <source>
        <dbReference type="Pfam" id="PF04542"/>
    </source>
</evidence>
<keyword evidence="4" id="KW-0804">Transcription</keyword>
<dbReference type="GO" id="GO:0016987">
    <property type="term" value="F:sigma factor activity"/>
    <property type="evidence" value="ECO:0007669"/>
    <property type="project" value="UniProtKB-KW"/>
</dbReference>
<dbReference type="InterPro" id="IPR007627">
    <property type="entry name" value="RNA_pol_sigma70_r2"/>
</dbReference>
<evidence type="ECO:0000256" key="1">
    <source>
        <dbReference type="ARBA" id="ARBA00010641"/>
    </source>
</evidence>
<dbReference type="InterPro" id="IPR036388">
    <property type="entry name" value="WH-like_DNA-bd_sf"/>
</dbReference>
<dbReference type="CDD" id="cd06171">
    <property type="entry name" value="Sigma70_r4"/>
    <property type="match status" value="1"/>
</dbReference>
<comment type="caution">
    <text evidence="7">The sequence shown here is derived from an EMBL/GenBank/DDBJ whole genome shotgun (WGS) entry which is preliminary data.</text>
</comment>
<evidence type="ECO:0000313" key="8">
    <source>
        <dbReference type="Proteomes" id="UP000320653"/>
    </source>
</evidence>
<feature type="domain" description="RNA polymerase sigma-70 region 2" evidence="5">
    <location>
        <begin position="23"/>
        <end position="78"/>
    </location>
</feature>
<evidence type="ECO:0000313" key="7">
    <source>
        <dbReference type="EMBL" id="TWF59071.1"/>
    </source>
</evidence>
<dbReference type="InterPro" id="IPR039425">
    <property type="entry name" value="RNA_pol_sigma-70-like"/>
</dbReference>
<dbReference type="InterPro" id="IPR013325">
    <property type="entry name" value="RNA_pol_sigma_r2"/>
</dbReference>
<organism evidence="7 8">
    <name type="scientific">Neorhizobium alkalisoli</name>
    <dbReference type="NCBI Taxonomy" id="528178"/>
    <lineage>
        <taxon>Bacteria</taxon>
        <taxon>Pseudomonadati</taxon>
        <taxon>Pseudomonadota</taxon>
        <taxon>Alphaproteobacteria</taxon>
        <taxon>Hyphomicrobiales</taxon>
        <taxon>Rhizobiaceae</taxon>
        <taxon>Rhizobium/Agrobacterium group</taxon>
        <taxon>Neorhizobium</taxon>
    </lineage>
</organism>
<evidence type="ECO:0000259" key="6">
    <source>
        <dbReference type="Pfam" id="PF08281"/>
    </source>
</evidence>
<dbReference type="OrthoDB" id="9794372at2"/>
<sequence>METAYSPDLLSVFLNLRKRLHLSIAKLVRSSATAEDLVQDTFLRLWERRANLPPAAMLHGYVVRTGRNLAIDFKRRERIAPFVDGVEMLDFMADTAPTPEHSAIAAQNLQNLSNAIADLPPRAREVFLMARVEGMTYVEIGERLGISPKTVFSHMVVALERLQTFRQADL</sequence>
<accession>A0A561R8Z5</accession>
<gene>
    <name evidence="7" type="ORF">FHW37_101877</name>
</gene>
<dbReference type="GO" id="GO:0003677">
    <property type="term" value="F:DNA binding"/>
    <property type="evidence" value="ECO:0007669"/>
    <property type="project" value="InterPro"/>
</dbReference>
<dbReference type="RefSeq" id="WP_145632966.1">
    <property type="nucleotide sequence ID" value="NZ_VIWP01000001.1"/>
</dbReference>
<evidence type="ECO:0000256" key="2">
    <source>
        <dbReference type="ARBA" id="ARBA00023015"/>
    </source>
</evidence>
<evidence type="ECO:0000256" key="3">
    <source>
        <dbReference type="ARBA" id="ARBA00023082"/>
    </source>
</evidence>
<dbReference type="EMBL" id="VIWP01000001">
    <property type="protein sequence ID" value="TWF59071.1"/>
    <property type="molecule type" value="Genomic_DNA"/>
</dbReference>
<dbReference type="InterPro" id="IPR013324">
    <property type="entry name" value="RNA_pol_sigma_r3/r4-like"/>
</dbReference>
<dbReference type="Proteomes" id="UP000320653">
    <property type="component" value="Unassembled WGS sequence"/>
</dbReference>
<dbReference type="InterPro" id="IPR013249">
    <property type="entry name" value="RNA_pol_sigma70_r4_t2"/>
</dbReference>
<keyword evidence="3" id="KW-0731">Sigma factor</keyword>
<dbReference type="Pfam" id="PF04542">
    <property type="entry name" value="Sigma70_r2"/>
    <property type="match status" value="1"/>
</dbReference>